<dbReference type="SUPFAM" id="SSF53383">
    <property type="entry name" value="PLP-dependent transferases"/>
    <property type="match status" value="1"/>
</dbReference>
<dbReference type="InterPro" id="IPR050087">
    <property type="entry name" value="AON_synthase_class-II"/>
</dbReference>
<dbReference type="STRING" id="230819.A0A5C3KGD7"/>
<evidence type="ECO:0000313" key="8">
    <source>
        <dbReference type="Proteomes" id="UP000307440"/>
    </source>
</evidence>
<accession>A0A5C3KGD7</accession>
<feature type="region of interest" description="Disordered" evidence="5">
    <location>
        <begin position="427"/>
        <end position="449"/>
    </location>
</feature>
<evidence type="ECO:0000256" key="5">
    <source>
        <dbReference type="SAM" id="MobiDB-lite"/>
    </source>
</evidence>
<sequence>MHFALESKLQGGLHAFEQRLARRTLPVPVSSQTDRDNLVDFTTNDYLSLTRLPALRNKFLQKLTDAPNILGSGGSRLLVNGEAHAALEKRLAKFFNSPIALIFNSGYHANVGFFSCVPQPGDVIVYDEYVHASVHDGMKASRVEKARRIAFKTNSVDDLRRVLLGVRKMLKEKSAGMGGDTSSVFVSVEALYSMDGTIAPLTEICDTLEELFPAGNAYLIVDEAHSAGIYGPQGRGRVAQLALEHRVLVRLVTFGKALGATGAVLLTNELIRDYLIHHARSFIFTTSLSYSNIIAADASFDLLMDGTGERQSARLQENCVYLVTTMQKRLSTLGVAPKLLSIPPELCIERPGSNPPSPILPLLTSQARALSDYLRSLGIIALHVTWPAVPMGEDRVRVSLQAGHTREDIDRLVKGAVGWALQVAEKESKDSGASRSAGQRYEVAYASKL</sequence>
<dbReference type="InterPro" id="IPR015422">
    <property type="entry name" value="PyrdxlP-dep_Trfase_small"/>
</dbReference>
<evidence type="ECO:0000256" key="2">
    <source>
        <dbReference type="ARBA" id="ARBA00010008"/>
    </source>
</evidence>
<evidence type="ECO:0000313" key="7">
    <source>
        <dbReference type="EMBL" id="TFK19160.1"/>
    </source>
</evidence>
<keyword evidence="8" id="KW-1185">Reference proteome</keyword>
<dbReference type="OrthoDB" id="2382073at2759"/>
<protein>
    <submittedName>
        <fullName evidence="7">PLP-dependent transferase</fullName>
    </submittedName>
</protein>
<dbReference type="PANTHER" id="PTHR13693">
    <property type="entry name" value="CLASS II AMINOTRANSFERASE/8-AMINO-7-OXONONANOATE SYNTHASE"/>
    <property type="match status" value="1"/>
</dbReference>
<comment type="similarity">
    <text evidence="2">Belongs to the class-II pyridoxal-phosphate-dependent aminotransferase family. BioF subfamily.</text>
</comment>
<dbReference type="Pfam" id="PF00155">
    <property type="entry name" value="Aminotran_1_2"/>
    <property type="match status" value="1"/>
</dbReference>
<keyword evidence="3 7" id="KW-0808">Transferase</keyword>
<dbReference type="GO" id="GO:0009102">
    <property type="term" value="P:biotin biosynthetic process"/>
    <property type="evidence" value="ECO:0007669"/>
    <property type="project" value="TreeGrafter"/>
</dbReference>
<dbReference type="InterPro" id="IPR004839">
    <property type="entry name" value="Aminotransferase_I/II_large"/>
</dbReference>
<keyword evidence="4" id="KW-0663">Pyridoxal phosphate</keyword>
<dbReference type="GO" id="GO:0030170">
    <property type="term" value="F:pyridoxal phosphate binding"/>
    <property type="evidence" value="ECO:0007669"/>
    <property type="project" value="InterPro"/>
</dbReference>
<evidence type="ECO:0000256" key="4">
    <source>
        <dbReference type="ARBA" id="ARBA00022898"/>
    </source>
</evidence>
<evidence type="ECO:0000256" key="1">
    <source>
        <dbReference type="ARBA" id="ARBA00001933"/>
    </source>
</evidence>
<dbReference type="InterPro" id="IPR015421">
    <property type="entry name" value="PyrdxlP-dep_Trfase_major"/>
</dbReference>
<comment type="cofactor">
    <cofactor evidence="1">
        <name>pyridoxal 5'-phosphate</name>
        <dbReference type="ChEBI" id="CHEBI:597326"/>
    </cofactor>
</comment>
<feature type="domain" description="Aminotransferase class I/classII large" evidence="6">
    <location>
        <begin position="37"/>
        <end position="414"/>
    </location>
</feature>
<dbReference type="GO" id="GO:0016740">
    <property type="term" value="F:transferase activity"/>
    <property type="evidence" value="ECO:0007669"/>
    <property type="project" value="UniProtKB-KW"/>
</dbReference>
<dbReference type="Gene3D" id="3.40.640.10">
    <property type="entry name" value="Type I PLP-dependent aspartate aminotransferase-like (Major domain)"/>
    <property type="match status" value="1"/>
</dbReference>
<dbReference type="PANTHER" id="PTHR13693:SF77">
    <property type="entry name" value="8-AMINO-7-OXONONANOATE SYNTHASE"/>
    <property type="match status" value="1"/>
</dbReference>
<dbReference type="Proteomes" id="UP000307440">
    <property type="component" value="Unassembled WGS sequence"/>
</dbReference>
<name>A0A5C3KGD7_COPMA</name>
<dbReference type="EMBL" id="ML210357">
    <property type="protein sequence ID" value="TFK19160.1"/>
    <property type="molecule type" value="Genomic_DNA"/>
</dbReference>
<proteinExistence type="inferred from homology"/>
<dbReference type="Gene3D" id="3.90.1150.10">
    <property type="entry name" value="Aspartate Aminotransferase, domain 1"/>
    <property type="match status" value="1"/>
</dbReference>
<evidence type="ECO:0000259" key="6">
    <source>
        <dbReference type="Pfam" id="PF00155"/>
    </source>
</evidence>
<evidence type="ECO:0000256" key="3">
    <source>
        <dbReference type="ARBA" id="ARBA00022679"/>
    </source>
</evidence>
<dbReference type="InterPro" id="IPR015424">
    <property type="entry name" value="PyrdxlP-dep_Trfase"/>
</dbReference>
<gene>
    <name evidence="7" type="ORF">FA15DRAFT_674685</name>
</gene>
<reference evidence="7 8" key="1">
    <citation type="journal article" date="2019" name="Nat. Ecol. Evol.">
        <title>Megaphylogeny resolves global patterns of mushroom evolution.</title>
        <authorList>
            <person name="Varga T."/>
            <person name="Krizsan K."/>
            <person name="Foldi C."/>
            <person name="Dima B."/>
            <person name="Sanchez-Garcia M."/>
            <person name="Sanchez-Ramirez S."/>
            <person name="Szollosi G.J."/>
            <person name="Szarkandi J.G."/>
            <person name="Papp V."/>
            <person name="Albert L."/>
            <person name="Andreopoulos W."/>
            <person name="Angelini C."/>
            <person name="Antonin V."/>
            <person name="Barry K.W."/>
            <person name="Bougher N.L."/>
            <person name="Buchanan P."/>
            <person name="Buyck B."/>
            <person name="Bense V."/>
            <person name="Catcheside P."/>
            <person name="Chovatia M."/>
            <person name="Cooper J."/>
            <person name="Damon W."/>
            <person name="Desjardin D."/>
            <person name="Finy P."/>
            <person name="Geml J."/>
            <person name="Haridas S."/>
            <person name="Hughes K."/>
            <person name="Justo A."/>
            <person name="Karasinski D."/>
            <person name="Kautmanova I."/>
            <person name="Kiss B."/>
            <person name="Kocsube S."/>
            <person name="Kotiranta H."/>
            <person name="LaButti K.M."/>
            <person name="Lechner B.E."/>
            <person name="Liimatainen K."/>
            <person name="Lipzen A."/>
            <person name="Lukacs Z."/>
            <person name="Mihaltcheva S."/>
            <person name="Morgado L.N."/>
            <person name="Niskanen T."/>
            <person name="Noordeloos M.E."/>
            <person name="Ohm R.A."/>
            <person name="Ortiz-Santana B."/>
            <person name="Ovrebo C."/>
            <person name="Racz N."/>
            <person name="Riley R."/>
            <person name="Savchenko A."/>
            <person name="Shiryaev A."/>
            <person name="Soop K."/>
            <person name="Spirin V."/>
            <person name="Szebenyi C."/>
            <person name="Tomsovsky M."/>
            <person name="Tulloss R.E."/>
            <person name="Uehling J."/>
            <person name="Grigoriev I.V."/>
            <person name="Vagvolgyi C."/>
            <person name="Papp T."/>
            <person name="Martin F.M."/>
            <person name="Miettinen O."/>
            <person name="Hibbett D.S."/>
            <person name="Nagy L.G."/>
        </authorList>
    </citation>
    <scope>NUCLEOTIDE SEQUENCE [LARGE SCALE GENOMIC DNA]</scope>
    <source>
        <strain evidence="7 8">CBS 121175</strain>
    </source>
</reference>
<organism evidence="7 8">
    <name type="scientific">Coprinopsis marcescibilis</name>
    <name type="common">Agaric fungus</name>
    <name type="synonym">Psathyrella marcescibilis</name>
    <dbReference type="NCBI Taxonomy" id="230819"/>
    <lineage>
        <taxon>Eukaryota</taxon>
        <taxon>Fungi</taxon>
        <taxon>Dikarya</taxon>
        <taxon>Basidiomycota</taxon>
        <taxon>Agaricomycotina</taxon>
        <taxon>Agaricomycetes</taxon>
        <taxon>Agaricomycetidae</taxon>
        <taxon>Agaricales</taxon>
        <taxon>Agaricineae</taxon>
        <taxon>Psathyrellaceae</taxon>
        <taxon>Coprinopsis</taxon>
    </lineage>
</organism>
<dbReference type="AlphaFoldDB" id="A0A5C3KGD7"/>